<evidence type="ECO:0000313" key="2">
    <source>
        <dbReference type="Proteomes" id="UP000322873"/>
    </source>
</evidence>
<gene>
    <name evidence="1" type="ORF">EYC84_008296</name>
</gene>
<dbReference type="Proteomes" id="UP000322873">
    <property type="component" value="Unassembled WGS sequence"/>
</dbReference>
<dbReference type="AlphaFoldDB" id="A0A5M9JEV5"/>
<comment type="caution">
    <text evidence="1">The sequence shown here is derived from an EMBL/GenBank/DDBJ whole genome shotgun (WGS) entry which is preliminary data.</text>
</comment>
<reference evidence="1 2" key="1">
    <citation type="submission" date="2019-06" db="EMBL/GenBank/DDBJ databases">
        <title>Genome Sequence of the Brown Rot Fungal Pathogen Monilinia fructicola.</title>
        <authorList>
            <person name="De Miccolis Angelini R.M."/>
            <person name="Landi L."/>
            <person name="Abate D."/>
            <person name="Pollastro S."/>
            <person name="Romanazzi G."/>
            <person name="Faretra F."/>
        </authorList>
    </citation>
    <scope>NUCLEOTIDE SEQUENCE [LARGE SCALE GENOMIC DNA]</scope>
    <source>
        <strain evidence="1 2">Mfrc123</strain>
    </source>
</reference>
<evidence type="ECO:0000313" key="1">
    <source>
        <dbReference type="EMBL" id="KAA8567841.1"/>
    </source>
</evidence>
<protein>
    <submittedName>
        <fullName evidence="1">Uncharacterized protein</fullName>
    </submittedName>
</protein>
<keyword evidence="2" id="KW-1185">Reference proteome</keyword>
<sequence length="81" mass="9117">MIDDRTNAHSFLLITNEIVKNYTTGEVRLFTWYCPPREKSKQGLAWTTGYLQAVATSPPITRKICDNQHSRIPSSCAISSS</sequence>
<name>A0A5M9JEV5_MONFR</name>
<dbReference type="EMBL" id="VICG01000010">
    <property type="protein sequence ID" value="KAA8567841.1"/>
    <property type="molecule type" value="Genomic_DNA"/>
</dbReference>
<organism evidence="1 2">
    <name type="scientific">Monilinia fructicola</name>
    <name type="common">Brown rot fungus</name>
    <name type="synonym">Ciboria fructicola</name>
    <dbReference type="NCBI Taxonomy" id="38448"/>
    <lineage>
        <taxon>Eukaryota</taxon>
        <taxon>Fungi</taxon>
        <taxon>Dikarya</taxon>
        <taxon>Ascomycota</taxon>
        <taxon>Pezizomycotina</taxon>
        <taxon>Leotiomycetes</taxon>
        <taxon>Helotiales</taxon>
        <taxon>Sclerotiniaceae</taxon>
        <taxon>Monilinia</taxon>
    </lineage>
</organism>
<accession>A0A5M9JEV5</accession>
<proteinExistence type="predicted"/>